<dbReference type="Pfam" id="PF04055">
    <property type="entry name" value="Radical_SAM"/>
    <property type="match status" value="1"/>
</dbReference>
<evidence type="ECO:0000256" key="1">
    <source>
        <dbReference type="ARBA" id="ARBA00002399"/>
    </source>
</evidence>
<dbReference type="CDD" id="cd01335">
    <property type="entry name" value="Radical_SAM"/>
    <property type="match status" value="1"/>
</dbReference>
<keyword evidence="12 15" id="KW-0411">Iron-sulfur</keyword>
<reference evidence="19" key="1">
    <citation type="submission" date="2018-03" db="EMBL/GenBank/DDBJ databases">
        <title>The relapsing fever spirochete Borrelia turicatae persists in the highly oxidative environment of its soft-bodied tick vector.</title>
        <authorList>
            <person name="Bourret T.J."/>
            <person name="Boyle W.K."/>
            <person name="Valenzuela J.G."/>
            <person name="Oliveira F."/>
            <person name="Lopez J.E."/>
        </authorList>
    </citation>
    <scope>NUCLEOTIDE SEQUENCE</scope>
    <source>
        <strain evidence="19">Kansas strain/isolate</strain>
        <tissue evidence="19">Salivary glands</tissue>
    </source>
</reference>
<dbReference type="Gene3D" id="3.80.30.20">
    <property type="entry name" value="tm_1862 like domain"/>
    <property type="match status" value="1"/>
</dbReference>
<evidence type="ECO:0000256" key="11">
    <source>
        <dbReference type="ARBA" id="ARBA00023004"/>
    </source>
</evidence>
<keyword evidence="13 15" id="KW-0472">Membrane</keyword>
<dbReference type="PROSITE" id="PS51449">
    <property type="entry name" value="MTTASE_N"/>
    <property type="match status" value="1"/>
</dbReference>
<dbReference type="InterPro" id="IPR020612">
    <property type="entry name" value="Methylthiotransferase_CS"/>
</dbReference>
<dbReference type="Pfam" id="PF00919">
    <property type="entry name" value="UPF0004"/>
    <property type="match status" value="1"/>
</dbReference>
<evidence type="ECO:0000256" key="12">
    <source>
        <dbReference type="ARBA" id="ARBA00023014"/>
    </source>
</evidence>
<evidence type="ECO:0000256" key="3">
    <source>
        <dbReference type="ARBA" id="ARBA00008616"/>
    </source>
</evidence>
<dbReference type="InterPro" id="IPR006638">
    <property type="entry name" value="Elp3/MiaA/NifB-like_rSAM"/>
</dbReference>
<comment type="similarity">
    <text evidence="3 15">Belongs to the methylthiotransferase family. CDKAL1 subfamily.</text>
</comment>
<dbReference type="PROSITE" id="PS01278">
    <property type="entry name" value="MTTASE_RADICAL"/>
    <property type="match status" value="1"/>
</dbReference>
<evidence type="ECO:0000256" key="10">
    <source>
        <dbReference type="ARBA" id="ARBA00022989"/>
    </source>
</evidence>
<dbReference type="InterPro" id="IPR002792">
    <property type="entry name" value="TRAM_dom"/>
</dbReference>
<dbReference type="InterPro" id="IPR007197">
    <property type="entry name" value="rSAM"/>
</dbReference>
<keyword evidence="4 15" id="KW-0004">4Fe-4S</keyword>
<dbReference type="AlphaFoldDB" id="A0A2R5LJW5"/>
<dbReference type="InterPro" id="IPR013848">
    <property type="entry name" value="Methylthiotransferase_N"/>
</dbReference>
<evidence type="ECO:0000313" key="19">
    <source>
        <dbReference type="EMBL" id="MBY09617.1"/>
    </source>
</evidence>
<dbReference type="InterPro" id="IPR005839">
    <property type="entry name" value="Methylthiotransferase"/>
</dbReference>
<keyword evidence="8 15" id="KW-0819">tRNA processing</keyword>
<keyword evidence="11 15" id="KW-0408">Iron</keyword>
<dbReference type="GO" id="GO:0046872">
    <property type="term" value="F:metal ion binding"/>
    <property type="evidence" value="ECO:0007669"/>
    <property type="project" value="UniProtKB-UniRule"/>
</dbReference>
<dbReference type="GO" id="GO:0005789">
    <property type="term" value="C:endoplasmic reticulum membrane"/>
    <property type="evidence" value="ECO:0007669"/>
    <property type="project" value="UniProtKB-SubCell"/>
</dbReference>
<comment type="catalytic activity">
    <reaction evidence="14 15">
        <text>N(6)-L-threonylcarbamoyladenosine(37) in tRNA + (sulfur carrier)-SH + AH2 + 2 S-adenosyl-L-methionine = 2-methylsulfanyl-N(6)-L-threonylcarbamoyladenosine(37) in tRNA + (sulfur carrier)-H + 5'-deoxyadenosine + L-methionine + A + S-adenosyl-L-homocysteine + 2 H(+)</text>
        <dbReference type="Rhea" id="RHEA:37075"/>
        <dbReference type="Rhea" id="RHEA-COMP:10163"/>
        <dbReference type="Rhea" id="RHEA-COMP:11092"/>
        <dbReference type="Rhea" id="RHEA-COMP:14737"/>
        <dbReference type="Rhea" id="RHEA-COMP:14739"/>
        <dbReference type="ChEBI" id="CHEBI:13193"/>
        <dbReference type="ChEBI" id="CHEBI:15378"/>
        <dbReference type="ChEBI" id="CHEBI:17319"/>
        <dbReference type="ChEBI" id="CHEBI:17499"/>
        <dbReference type="ChEBI" id="CHEBI:29917"/>
        <dbReference type="ChEBI" id="CHEBI:57844"/>
        <dbReference type="ChEBI" id="CHEBI:57856"/>
        <dbReference type="ChEBI" id="CHEBI:59789"/>
        <dbReference type="ChEBI" id="CHEBI:64428"/>
        <dbReference type="ChEBI" id="CHEBI:74418"/>
        <dbReference type="ChEBI" id="CHEBI:74420"/>
        <dbReference type="EC" id="2.8.4.5"/>
    </reaction>
</comment>
<evidence type="ECO:0000256" key="15">
    <source>
        <dbReference type="RuleBase" id="RU368081"/>
    </source>
</evidence>
<accession>A0A2R5LJW5</accession>
<evidence type="ECO:0000256" key="4">
    <source>
        <dbReference type="ARBA" id="ARBA00022485"/>
    </source>
</evidence>
<protein>
    <recommendedName>
        <fullName evidence="15">tRNA-t(6)A37 methylthiotransferase</fullName>
        <ecNumber evidence="15">2.8.4.5</ecNumber>
    </recommendedName>
</protein>
<evidence type="ECO:0000256" key="5">
    <source>
        <dbReference type="ARBA" id="ARBA00022679"/>
    </source>
</evidence>
<dbReference type="NCBIfam" id="TIGR00089">
    <property type="entry name" value="MiaB/RimO family radical SAM methylthiotransferase"/>
    <property type="match status" value="1"/>
</dbReference>
<dbReference type="PROSITE" id="PS51918">
    <property type="entry name" value="RADICAL_SAM"/>
    <property type="match status" value="1"/>
</dbReference>
<dbReference type="NCBIfam" id="TIGR01578">
    <property type="entry name" value="MiaB-like-B"/>
    <property type="match status" value="1"/>
</dbReference>
<evidence type="ECO:0000259" key="17">
    <source>
        <dbReference type="PROSITE" id="PS51449"/>
    </source>
</evidence>
<keyword evidence="9 15" id="KW-0479">Metal-binding</keyword>
<dbReference type="PANTHER" id="PTHR11918">
    <property type="entry name" value="RADICAL SAM PROTEINS"/>
    <property type="match status" value="1"/>
</dbReference>
<organism evidence="19">
    <name type="scientific">Ornithodoros turicata</name>
    <dbReference type="NCBI Taxonomy" id="34597"/>
    <lineage>
        <taxon>Eukaryota</taxon>
        <taxon>Metazoa</taxon>
        <taxon>Ecdysozoa</taxon>
        <taxon>Arthropoda</taxon>
        <taxon>Chelicerata</taxon>
        <taxon>Arachnida</taxon>
        <taxon>Acari</taxon>
        <taxon>Parasitiformes</taxon>
        <taxon>Ixodida</taxon>
        <taxon>Ixodoidea</taxon>
        <taxon>Argasidae</taxon>
        <taxon>Ornithodorinae</taxon>
        <taxon>Ornithodoros</taxon>
    </lineage>
</organism>
<dbReference type="InterPro" id="IPR023404">
    <property type="entry name" value="rSAM_horseshoe"/>
</dbReference>
<dbReference type="FunFam" id="3.40.50.12160:FF:000005">
    <property type="entry name" value="threonylcarbamoyladenosine tRNA methylthiotransferase isoform X1"/>
    <property type="match status" value="1"/>
</dbReference>
<dbReference type="SMART" id="SM00729">
    <property type="entry name" value="Elp3"/>
    <property type="match status" value="1"/>
</dbReference>
<feature type="transmembrane region" description="Helical" evidence="15">
    <location>
        <begin position="530"/>
        <end position="547"/>
    </location>
</feature>
<dbReference type="PROSITE" id="PS50926">
    <property type="entry name" value="TRAM"/>
    <property type="match status" value="1"/>
</dbReference>
<feature type="domain" description="TRAM" evidence="16">
    <location>
        <begin position="422"/>
        <end position="484"/>
    </location>
</feature>
<keyword evidence="5 15" id="KW-0808">Transferase</keyword>
<dbReference type="SUPFAM" id="SSF102114">
    <property type="entry name" value="Radical SAM enzymes"/>
    <property type="match status" value="1"/>
</dbReference>
<dbReference type="FunFam" id="3.80.30.20:FF:000002">
    <property type="entry name" value="threonylcarbamoyladenosine tRNA methylthiotransferase isoform X2"/>
    <property type="match status" value="1"/>
</dbReference>
<dbReference type="EC" id="2.8.4.5" evidence="15"/>
<keyword evidence="10 15" id="KW-1133">Transmembrane helix</keyword>
<comment type="cofactor">
    <cofactor evidence="15">
        <name>[4Fe-4S] cluster</name>
        <dbReference type="ChEBI" id="CHEBI:49883"/>
    </cofactor>
    <text evidence="15">Binds 1 or 2 [4Fe-4S] cluster. One cluster is coordinated with 3 cysteines and an exchangeable S-adenosyl-L-methionine.</text>
</comment>
<dbReference type="InterPro" id="IPR058240">
    <property type="entry name" value="rSAM_sf"/>
</dbReference>
<proteinExistence type="inferred from homology"/>
<evidence type="ECO:0000256" key="8">
    <source>
        <dbReference type="ARBA" id="ARBA00022694"/>
    </source>
</evidence>
<dbReference type="PANTHER" id="PTHR11918:SF45">
    <property type="entry name" value="THREONYLCARBAMOYLADENOSINE TRNA METHYLTHIOTRANSFERASE"/>
    <property type="match status" value="1"/>
</dbReference>
<dbReference type="GO" id="GO:0051539">
    <property type="term" value="F:4 iron, 4 sulfur cluster binding"/>
    <property type="evidence" value="ECO:0007669"/>
    <property type="project" value="UniProtKB-UniRule"/>
</dbReference>
<evidence type="ECO:0000256" key="6">
    <source>
        <dbReference type="ARBA" id="ARBA00022691"/>
    </source>
</evidence>
<evidence type="ECO:0000259" key="16">
    <source>
        <dbReference type="PROSITE" id="PS50926"/>
    </source>
</evidence>
<evidence type="ECO:0000256" key="13">
    <source>
        <dbReference type="ARBA" id="ARBA00023136"/>
    </source>
</evidence>
<keyword evidence="7 15" id="KW-0812">Transmembrane</keyword>
<name>A0A2R5LJW5_9ACAR</name>
<dbReference type="GO" id="GO:0035598">
    <property type="term" value="F:tRNA (N(6)-L-threonylcarbamoyladenosine(37)-C(2))-methylthiotransferase activity"/>
    <property type="evidence" value="ECO:0007669"/>
    <property type="project" value="UniProtKB-UniRule"/>
</dbReference>
<dbReference type="SFLD" id="SFLDS00029">
    <property type="entry name" value="Radical_SAM"/>
    <property type="match status" value="1"/>
</dbReference>
<dbReference type="InterPro" id="IPR006466">
    <property type="entry name" value="MiaB-like_arc_euk"/>
</dbReference>
<keyword evidence="15" id="KW-0256">Endoplasmic reticulum</keyword>
<comment type="subcellular location">
    <subcellularLocation>
        <location evidence="15">Endoplasmic reticulum membrane</location>
        <topology evidence="15">Single-pass membrane protein</topology>
    </subcellularLocation>
    <subcellularLocation>
        <location evidence="2">Membrane</location>
        <topology evidence="2">Single-pass membrane protein</topology>
    </subcellularLocation>
</comment>
<evidence type="ECO:0000259" key="18">
    <source>
        <dbReference type="PROSITE" id="PS51918"/>
    </source>
</evidence>
<sequence length="562" mass="62431">MPEICPIETIQDIEDVINAQTELRGPSFRNEVVARVVRNKPKEAVFGDSFLPGTHAVYVKTWGCAHNSSDSEYMAGQLAASGYTIVDDAKKADLWLLNSCTVKNPAEDHFRHEIEQGHKEGKKVVVAGCVSQATPHVNYLKGLSIIGVQQTDRVVEVVEETLKGNSVRLLGTKKSGKRKAGGADLTLPKIRRNPLIEIIAINTGCLNHCTYCKTKHARGDLGSYPIPELVDRARQAFQEGVREIWLTSEDTGAYGRDIGVTLPDLLREMVTVIPQGCMLRLGMTNPPYILDHLEEMAEILSHPRVYSFLHIPVQSGSDPVLSEMKRVYTVAEFRHVVDYLRQRVPGITIATDIICGFPTETEEDFDNTMKLVDEYRFPSLFINQFYPRPGTIAASMKRIPTHAVKARTKRLTELFQSYRPYDHKIGEAQTVLVTEVAHDRKHLVGHNKYYEQVLLPPEDDFMGSAVDVRISGAGKHYMHCEVIRLADSMDAALPRPLPPGQVSGVKEEAPAKANGASCRNYSASVCAERWMLVIAVAVLALLVKFALQTDKGGLFMYSCCGN</sequence>
<dbReference type="EMBL" id="GGLE01005491">
    <property type="protein sequence ID" value="MBY09617.1"/>
    <property type="molecule type" value="Transcribed_RNA"/>
</dbReference>
<feature type="domain" description="MTTase N-terminal" evidence="17">
    <location>
        <begin position="55"/>
        <end position="163"/>
    </location>
</feature>
<evidence type="ECO:0000256" key="7">
    <source>
        <dbReference type="ARBA" id="ARBA00022692"/>
    </source>
</evidence>
<dbReference type="Gene3D" id="3.40.50.12160">
    <property type="entry name" value="Methylthiotransferase, N-terminal domain"/>
    <property type="match status" value="1"/>
</dbReference>
<comment type="function">
    <text evidence="1 15">Catalyzes the methylthiolation of N6-threonylcarbamoyladenosine (t(6)A), leading to the formation of 2-methylthio-N6-threonylcarbamoyladenosine (ms(2)t(6)A) at position 37 in tRNAs that read codons beginning with adenine.</text>
</comment>
<dbReference type="InterPro" id="IPR038135">
    <property type="entry name" value="Methylthiotransferase_N_sf"/>
</dbReference>
<keyword evidence="6 15" id="KW-0949">S-adenosyl-L-methionine</keyword>
<evidence type="ECO:0000256" key="14">
    <source>
        <dbReference type="ARBA" id="ARBA00051661"/>
    </source>
</evidence>
<feature type="domain" description="Radical SAM core" evidence="18">
    <location>
        <begin position="191"/>
        <end position="422"/>
    </location>
</feature>
<dbReference type="SFLD" id="SFLDG01082">
    <property type="entry name" value="B12-binding_domain_containing"/>
    <property type="match status" value="1"/>
</dbReference>
<evidence type="ECO:0000256" key="9">
    <source>
        <dbReference type="ARBA" id="ARBA00022723"/>
    </source>
</evidence>
<evidence type="ECO:0000256" key="2">
    <source>
        <dbReference type="ARBA" id="ARBA00004167"/>
    </source>
</evidence>